<dbReference type="PROSITE" id="PS51847">
    <property type="entry name" value="SMP"/>
    <property type="match status" value="1"/>
</dbReference>
<keyword evidence="6" id="KW-0445">Lipid transport</keyword>
<feature type="region of interest" description="Disordered" evidence="9">
    <location>
        <begin position="703"/>
        <end position="758"/>
    </location>
</feature>
<dbReference type="AlphaFoldDB" id="A0A2S2R1M5"/>
<feature type="compositionally biased region" description="Acidic residues" evidence="9">
    <location>
        <begin position="745"/>
        <end position="754"/>
    </location>
</feature>
<keyword evidence="7" id="KW-0446">Lipid-binding</keyword>
<reference evidence="12" key="1">
    <citation type="submission" date="2018-04" db="EMBL/GenBank/DDBJ databases">
        <title>Transcriptome assembly of Sipha flava.</title>
        <authorList>
            <person name="Scully E.D."/>
            <person name="Geib S.M."/>
            <person name="Palmer N.A."/>
            <person name="Koch K."/>
            <person name="Bradshaw J."/>
            <person name="Heng-Moss T."/>
            <person name="Sarath G."/>
        </authorList>
    </citation>
    <scope>NUCLEOTIDE SEQUENCE</scope>
</reference>
<feature type="compositionally biased region" description="Acidic residues" evidence="9">
    <location>
        <begin position="712"/>
        <end position="721"/>
    </location>
</feature>
<dbReference type="GO" id="GO:0006869">
    <property type="term" value="P:lipid transport"/>
    <property type="evidence" value="ECO:0007669"/>
    <property type="project" value="UniProtKB-KW"/>
</dbReference>
<feature type="region of interest" description="Disordered" evidence="9">
    <location>
        <begin position="101"/>
        <end position="122"/>
    </location>
</feature>
<evidence type="ECO:0000256" key="7">
    <source>
        <dbReference type="ARBA" id="ARBA00023121"/>
    </source>
</evidence>
<feature type="region of interest" description="Disordered" evidence="9">
    <location>
        <begin position="28"/>
        <end position="52"/>
    </location>
</feature>
<dbReference type="GO" id="GO:0008289">
    <property type="term" value="F:lipid binding"/>
    <property type="evidence" value="ECO:0007669"/>
    <property type="project" value="UniProtKB-KW"/>
</dbReference>
<dbReference type="InterPro" id="IPR031468">
    <property type="entry name" value="SMP_LBD"/>
</dbReference>
<evidence type="ECO:0000256" key="9">
    <source>
        <dbReference type="SAM" id="MobiDB-lite"/>
    </source>
</evidence>
<dbReference type="GO" id="GO:0005789">
    <property type="term" value="C:endoplasmic reticulum membrane"/>
    <property type="evidence" value="ECO:0007669"/>
    <property type="project" value="UniProtKB-SubCell"/>
</dbReference>
<keyword evidence="5 10" id="KW-1133">Transmembrane helix</keyword>
<evidence type="ECO:0000256" key="5">
    <source>
        <dbReference type="ARBA" id="ARBA00022989"/>
    </source>
</evidence>
<sequence length="902" mass="104723">MELSKTRRSVGKEKMSFSVRFNAEDEEVEGLCTTPTKLQSTESIEEQLRTPEQSFGNSQYLGLFGLKRSSSSDAESSPCDTTIRRLDSFLSDIKEGLWRSESGGDLSMTSKKTDDSGQDDDSVSIISNEIYEAEEEPEQLQYSIIDRNLFGIRRRRNKIIEKISPTDDVETAKDALENLQLKSNTTNASPYDCSETESIKTSDTVKKYSIFILFGTIGVYLGYKFVPIYINTLVLGSIFTFKFRHVLEMFLTDDYKIKHVQPNANYIPDNEASIIQSLKNLYDLNPHSILYKGWMNQFLYDYRPETYRLSLTVTVYVKLTGSILIISYPYYKVPKRSLYNESKPKLVFVKECMYKLSRCNITLLPQNLVNKRKWSKKYPICIELNPESLIGVRRSLKSKRFVQETDEWLCKDYVTPSLQAETYYEEMLENCVLEMKDDYDFKDEIHYSENKQNEKKKSKTDITQSDTKNERKNIDFEASTSKNAEKLIDMVEENEVDSVLKTDSDKIYLFARNDPEKELWFHRLNLASAFDIVVDEPVNKKKRNIEEHNKFLQAYLAYIHNVYELSNFPVSTDNQKKKEKLIMTQVPEISDKQQYLWLNMLLGRVCFDYLQNPRVLEMIADKFQRKLNAIRLPKVMDMLVIRSLCFGKGEIPTIRKVSKPWVDHRGIWFELDIVYSGTFQASVDTKLNLMKLKKEEAQRQKEEIRSAVYDSNQEDSGETSNDEFQSREEAQRQKEEIRSAVYDSNQEDSGETSNDEFQSREDINIAERLFEQQALNEPPLPQGSRISRFMENCSSGFLELKFVRKVFENVAKKELTLVINVKQLVGTLIVNLPPPPTDRIWVSFKGCPKVNFEAKPKVNDTNVPLMDVLSKGLHNILIKEIEKVIVLPNMVDFTIPMMNSDY</sequence>
<name>A0A2S2R1M5_9HEMI</name>
<evidence type="ECO:0000256" key="1">
    <source>
        <dbReference type="ARBA" id="ARBA00004586"/>
    </source>
</evidence>
<dbReference type="PANTHER" id="PTHR13466">
    <property type="entry name" value="TEX2 PROTEIN-RELATED"/>
    <property type="match status" value="1"/>
</dbReference>
<dbReference type="OrthoDB" id="26740at2759"/>
<evidence type="ECO:0000256" key="6">
    <source>
        <dbReference type="ARBA" id="ARBA00023055"/>
    </source>
</evidence>
<feature type="transmembrane region" description="Helical" evidence="10">
    <location>
        <begin position="208"/>
        <end position="230"/>
    </location>
</feature>
<comment type="subcellular location">
    <subcellularLocation>
        <location evidence="1">Endoplasmic reticulum membrane</location>
    </subcellularLocation>
</comment>
<evidence type="ECO:0000256" key="4">
    <source>
        <dbReference type="ARBA" id="ARBA00022824"/>
    </source>
</evidence>
<evidence type="ECO:0000256" key="8">
    <source>
        <dbReference type="ARBA" id="ARBA00023136"/>
    </source>
</evidence>
<keyword evidence="3 10" id="KW-0812">Transmembrane</keyword>
<proteinExistence type="predicted"/>
<dbReference type="PANTHER" id="PTHR13466:SF0">
    <property type="entry name" value="SMP-LTD DOMAIN-CONTAINING PROTEIN"/>
    <property type="match status" value="1"/>
</dbReference>
<feature type="region of interest" description="Disordered" evidence="9">
    <location>
        <begin position="450"/>
        <end position="474"/>
    </location>
</feature>
<evidence type="ECO:0000256" key="2">
    <source>
        <dbReference type="ARBA" id="ARBA00022448"/>
    </source>
</evidence>
<evidence type="ECO:0000313" key="12">
    <source>
        <dbReference type="EMBL" id="MBY83833.1"/>
    </source>
</evidence>
<gene>
    <name evidence="12" type="primary">Tex2</name>
    <name evidence="12" type="ORF">g.97684</name>
</gene>
<feature type="domain" description="SMP-LTD" evidence="11">
    <location>
        <begin position="591"/>
        <end position="896"/>
    </location>
</feature>
<dbReference type="CDD" id="cd21675">
    <property type="entry name" value="SMP_TEX2"/>
    <property type="match status" value="1"/>
</dbReference>
<accession>A0A2S2R1M5</accession>
<feature type="compositionally biased region" description="Polar residues" evidence="9">
    <location>
        <begin position="33"/>
        <end position="42"/>
    </location>
</feature>
<protein>
    <submittedName>
        <fullName evidence="12">Testis-expressed sequence 2 protein</fullName>
    </submittedName>
</protein>
<feature type="compositionally biased region" description="Basic and acidic residues" evidence="9">
    <location>
        <begin position="724"/>
        <end position="738"/>
    </location>
</feature>
<keyword evidence="8 10" id="KW-0472">Membrane</keyword>
<evidence type="ECO:0000256" key="10">
    <source>
        <dbReference type="SAM" id="Phobius"/>
    </source>
</evidence>
<keyword evidence="2" id="KW-0813">Transport</keyword>
<evidence type="ECO:0000259" key="11">
    <source>
        <dbReference type="PROSITE" id="PS51847"/>
    </source>
</evidence>
<keyword evidence="4" id="KW-0256">Endoplasmic reticulum</keyword>
<evidence type="ECO:0000256" key="3">
    <source>
        <dbReference type="ARBA" id="ARBA00022692"/>
    </source>
</evidence>
<dbReference type="EMBL" id="GGMS01014630">
    <property type="protein sequence ID" value="MBY83833.1"/>
    <property type="molecule type" value="Transcribed_RNA"/>
</dbReference>
<organism evidence="12">
    <name type="scientific">Sipha flava</name>
    <name type="common">yellow sugarcane aphid</name>
    <dbReference type="NCBI Taxonomy" id="143950"/>
    <lineage>
        <taxon>Eukaryota</taxon>
        <taxon>Metazoa</taxon>
        <taxon>Ecdysozoa</taxon>
        <taxon>Arthropoda</taxon>
        <taxon>Hexapoda</taxon>
        <taxon>Insecta</taxon>
        <taxon>Pterygota</taxon>
        <taxon>Neoptera</taxon>
        <taxon>Paraneoptera</taxon>
        <taxon>Hemiptera</taxon>
        <taxon>Sternorrhyncha</taxon>
        <taxon>Aphidomorpha</taxon>
        <taxon>Aphidoidea</taxon>
        <taxon>Aphididae</taxon>
        <taxon>Sipha</taxon>
    </lineage>
</organism>